<comment type="caution">
    <text evidence="2">The sequence shown here is derived from an EMBL/GenBank/DDBJ whole genome shotgun (WGS) entry which is preliminary data.</text>
</comment>
<sequence>MTVTNPSNLVFERQKRLLTAAYWLLRPVSLLRRPISWVVGTEEIALMVSHVSGAIPGSYSVVHKEHAFYSVDYDLTIQRESSRIAKYRRLFGGPLVLAWLLNRARGFIYVGSAGFLQDQVDQREFEFEFVKKHGGKIVCYFTGNDIRSPRLMKELEREMGTPNIATHLVEMNPVFGQEEYETARLERARVADRFADAIFSVRMDQLSYLERPTEPFLYFYPDEGFKRLTDKFENMDRPIIVHAPSKPLLKGTPHVRSAIERLRAAGFEFDYRELTGVSNTEVVAALSEAHIVLNQFYAFVPGVLGIESMARCCALLTSADELIETDLDAGANEAWVVTRADEVYDNLRHLLEHPELIREQALRGYEWALRNASASADGRRMRAILDRL</sequence>
<dbReference type="AlphaFoldDB" id="A0A4R8UG58"/>
<dbReference type="InterPro" id="IPR055259">
    <property type="entry name" value="YkvP/CgeB_Glyco_trans-like"/>
</dbReference>
<dbReference type="Proteomes" id="UP000297866">
    <property type="component" value="Unassembled WGS sequence"/>
</dbReference>
<keyword evidence="2" id="KW-0808">Transferase</keyword>
<dbReference type="RefSeq" id="WP_134488577.1">
    <property type="nucleotide sequence ID" value="NZ_SOEZ01000023.1"/>
</dbReference>
<feature type="domain" description="Spore protein YkvP/CgeB glycosyl transferase-like" evidence="1">
    <location>
        <begin position="272"/>
        <end position="375"/>
    </location>
</feature>
<protein>
    <submittedName>
        <fullName evidence="2">Glycosyltransferase family 1 protein</fullName>
    </submittedName>
</protein>
<accession>A0A4R8UG58</accession>
<dbReference type="OrthoDB" id="9809622at2"/>
<keyword evidence="3" id="KW-1185">Reference proteome</keyword>
<dbReference type="Pfam" id="PF13524">
    <property type="entry name" value="Glyco_trans_1_2"/>
    <property type="match status" value="1"/>
</dbReference>
<proteinExistence type="predicted"/>
<dbReference type="EMBL" id="SOEZ01000023">
    <property type="protein sequence ID" value="TFB53956.1"/>
    <property type="molecule type" value="Genomic_DNA"/>
</dbReference>
<name>A0A4R8UG58_9MICO</name>
<organism evidence="2 3">
    <name type="scientific">Cryobacterium tagatosivorans</name>
    <dbReference type="NCBI Taxonomy" id="1259199"/>
    <lineage>
        <taxon>Bacteria</taxon>
        <taxon>Bacillati</taxon>
        <taxon>Actinomycetota</taxon>
        <taxon>Actinomycetes</taxon>
        <taxon>Micrococcales</taxon>
        <taxon>Microbacteriaceae</taxon>
        <taxon>Cryobacterium</taxon>
    </lineage>
</organism>
<evidence type="ECO:0000313" key="2">
    <source>
        <dbReference type="EMBL" id="TFB53956.1"/>
    </source>
</evidence>
<dbReference type="SUPFAM" id="SSF53756">
    <property type="entry name" value="UDP-Glycosyltransferase/glycogen phosphorylase"/>
    <property type="match status" value="1"/>
</dbReference>
<evidence type="ECO:0000313" key="3">
    <source>
        <dbReference type="Proteomes" id="UP000297866"/>
    </source>
</evidence>
<dbReference type="GO" id="GO:0016740">
    <property type="term" value="F:transferase activity"/>
    <property type="evidence" value="ECO:0007669"/>
    <property type="project" value="UniProtKB-KW"/>
</dbReference>
<evidence type="ECO:0000259" key="1">
    <source>
        <dbReference type="Pfam" id="PF13524"/>
    </source>
</evidence>
<reference evidence="2 3" key="1">
    <citation type="submission" date="2019-03" db="EMBL/GenBank/DDBJ databases">
        <title>Genomics of glacier-inhabiting Cryobacterium strains.</title>
        <authorList>
            <person name="Liu Q."/>
            <person name="Xin Y.-H."/>
        </authorList>
    </citation>
    <scope>NUCLEOTIDE SEQUENCE [LARGE SCALE GENOMIC DNA]</scope>
    <source>
        <strain evidence="2 3">Sr47</strain>
    </source>
</reference>
<gene>
    <name evidence="2" type="ORF">E3O23_04515</name>
</gene>